<reference evidence="2" key="1">
    <citation type="submission" date="2016-10" db="EMBL/GenBank/DDBJ databases">
        <authorList>
            <person name="Varghese N."/>
            <person name="Submissions S."/>
        </authorList>
    </citation>
    <scope>NUCLEOTIDE SEQUENCE [LARGE SCALE GENOMIC DNA]</scope>
    <source>
        <strain evidence="2">DSM 24729</strain>
    </source>
</reference>
<gene>
    <name evidence="1" type="ORF">SAMN04487992_108178</name>
</gene>
<dbReference type="Pfam" id="PF02230">
    <property type="entry name" value="Abhydrolase_2"/>
    <property type="match status" value="1"/>
</dbReference>
<dbReference type="GO" id="GO:0016787">
    <property type="term" value="F:hydrolase activity"/>
    <property type="evidence" value="ECO:0007669"/>
    <property type="project" value="InterPro"/>
</dbReference>
<organism evidence="1 2">
    <name type="scientific">Cellulophaga baltica</name>
    <dbReference type="NCBI Taxonomy" id="76594"/>
    <lineage>
        <taxon>Bacteria</taxon>
        <taxon>Pseudomonadati</taxon>
        <taxon>Bacteroidota</taxon>
        <taxon>Flavobacteriia</taxon>
        <taxon>Flavobacteriales</taxon>
        <taxon>Flavobacteriaceae</taxon>
        <taxon>Cellulophaga</taxon>
    </lineage>
</organism>
<evidence type="ECO:0000313" key="2">
    <source>
        <dbReference type="Proteomes" id="UP000182114"/>
    </source>
</evidence>
<dbReference type="Gene3D" id="3.40.50.1820">
    <property type="entry name" value="alpha/beta hydrolase"/>
    <property type="match status" value="1"/>
</dbReference>
<dbReference type="SUPFAM" id="SSF53474">
    <property type="entry name" value="alpha/beta-Hydrolases"/>
    <property type="match status" value="1"/>
</dbReference>
<protein>
    <submittedName>
        <fullName evidence="1">Predicted esterase</fullName>
    </submittedName>
</protein>
<keyword evidence="2" id="KW-1185">Reference proteome</keyword>
<accession>A0A1G7J2Y7</accession>
<dbReference type="RefSeq" id="WP_024480579.1">
    <property type="nucleotide sequence ID" value="NZ_CBDUFQ010000013.1"/>
</dbReference>
<proteinExistence type="predicted"/>
<evidence type="ECO:0000313" key="1">
    <source>
        <dbReference type="EMBL" id="SDF19245.1"/>
    </source>
</evidence>
<dbReference type="AlphaFoldDB" id="A0A1G7J2Y7"/>
<name>A0A1G7J2Y7_9FLAO</name>
<dbReference type="eggNOG" id="COG0400">
    <property type="taxonomic scope" value="Bacteria"/>
</dbReference>
<dbReference type="InterPro" id="IPR003140">
    <property type="entry name" value="PLipase/COase/thioEstase"/>
</dbReference>
<dbReference type="InterPro" id="IPR029058">
    <property type="entry name" value="AB_hydrolase_fold"/>
</dbReference>
<dbReference type="EMBL" id="FNBD01000008">
    <property type="protein sequence ID" value="SDF19245.1"/>
    <property type="molecule type" value="Genomic_DNA"/>
</dbReference>
<dbReference type="Proteomes" id="UP000182114">
    <property type="component" value="Unassembled WGS sequence"/>
</dbReference>
<sequence length="214" mass="24416">MNSTEKHVSYTTKNTYETLNTLTSKTKNIWIVFHGIGYLSRYFLRYFNELPPEENYIIAPQAPSKYYLNGKYTHVGASWLTKENTLAEMENVSSYLDAVFAAEQLPENTNLIVFGFSQGVSIASRWTALNCVKCNQLVLYAGGIPNEMTPEEFKFLEGQHTQVKIIVGTKDEYLNEERMKSESKKIATLFNNKAEITTFEGGHEVRKEIINSLV</sequence>